<organism evidence="1 2">
    <name type="scientific">Marasmius tenuissimus</name>
    <dbReference type="NCBI Taxonomy" id="585030"/>
    <lineage>
        <taxon>Eukaryota</taxon>
        <taxon>Fungi</taxon>
        <taxon>Dikarya</taxon>
        <taxon>Basidiomycota</taxon>
        <taxon>Agaricomycotina</taxon>
        <taxon>Agaricomycetes</taxon>
        <taxon>Agaricomycetidae</taxon>
        <taxon>Agaricales</taxon>
        <taxon>Marasmiineae</taxon>
        <taxon>Marasmiaceae</taxon>
        <taxon>Marasmius</taxon>
    </lineage>
</organism>
<gene>
    <name evidence="1" type="ORF">AAF712_004856</name>
</gene>
<protein>
    <recommendedName>
        <fullName evidence="3">F-box domain-containing protein</fullName>
    </recommendedName>
</protein>
<evidence type="ECO:0008006" key="3">
    <source>
        <dbReference type="Google" id="ProtNLM"/>
    </source>
</evidence>
<proteinExistence type="predicted"/>
<evidence type="ECO:0000313" key="2">
    <source>
        <dbReference type="Proteomes" id="UP001437256"/>
    </source>
</evidence>
<keyword evidence="2" id="KW-1185">Reference proteome</keyword>
<reference evidence="1 2" key="1">
    <citation type="submission" date="2024-05" db="EMBL/GenBank/DDBJ databases">
        <title>A draft genome resource for the thread blight pathogen Marasmius tenuissimus strain MS-2.</title>
        <authorList>
            <person name="Yulfo-Soto G.E."/>
            <person name="Baruah I.K."/>
            <person name="Amoako-Attah I."/>
            <person name="Bukari Y."/>
            <person name="Meinhardt L.W."/>
            <person name="Bailey B.A."/>
            <person name="Cohen S.P."/>
        </authorList>
    </citation>
    <scope>NUCLEOTIDE SEQUENCE [LARGE SCALE GENOMIC DNA]</scope>
    <source>
        <strain evidence="1 2">MS-2</strain>
    </source>
</reference>
<evidence type="ECO:0000313" key="1">
    <source>
        <dbReference type="EMBL" id="KAL0068196.1"/>
    </source>
</evidence>
<dbReference type="EMBL" id="JBBXMP010000020">
    <property type="protein sequence ID" value="KAL0068196.1"/>
    <property type="molecule type" value="Genomic_DNA"/>
</dbReference>
<dbReference type="Proteomes" id="UP001437256">
    <property type="component" value="Unassembled WGS sequence"/>
</dbReference>
<comment type="caution">
    <text evidence="1">The sequence shown here is derived from an EMBL/GenBank/DDBJ whole genome shotgun (WGS) entry which is preliminary data.</text>
</comment>
<name>A0ABR3A2J0_9AGAR</name>
<sequence>MSYLPRSFPSEVTKLIFDTLFLTERNRALRYGLVCTNWFKIWVACRWHTLDDLSRVLIILVNGRVIDNPPTAETWSRFETVYASSVKSVVIGPTRLFNSMASFKLHLHLRERYGSMTAGQCSKPVFPNLKAITLDGLTFAASPFTAFHHSSLADLCAHTGVKHFVIQDSVERMQDRYRLDLIFLSHGHSVQYQHQPASRSVHVYVSDIFFQEDDTVYPKIATKIVTAACRTAASRIDLPTIPSLLDSVDPIIESLYTEGVQGLPVNVTFSIQLPTRETCVRPILADDYSSFRNLELVSPLCDVWALFVNMKVQNPLTVLKLDLADINLRKYHYRGRALFLTLSTIAKSCGALVECRITVRSASGVPTRSEFPGETVLIPRNEFVPGASAITSRMLSFFAEENCGRLEVLEIRDLYPMPVDMTELESLLRKYCKLRVFRLGYSSLDAVKMWHDTNQNWRDGLKSIDPTVTPATTSALEVLEVPVVQVKNLQGNEQGGVSGGFERKILPVGHGVYRLVVTKF</sequence>
<accession>A0ABR3A2J0</accession>